<comment type="similarity">
    <text evidence="3 9">Belongs to the ATPase epsilon chain family.</text>
</comment>
<dbReference type="InterPro" id="IPR020546">
    <property type="entry name" value="ATP_synth_F1_dsu/esu_N"/>
</dbReference>
<dbReference type="Gene3D" id="2.60.15.10">
    <property type="entry name" value="F0F1 ATP synthase delta/epsilon subunit, N-terminal"/>
    <property type="match status" value="1"/>
</dbReference>
<dbReference type="Proteomes" id="UP000028013">
    <property type="component" value="Unassembled WGS sequence"/>
</dbReference>
<keyword evidence="7 9" id="KW-0139">CF(1)</keyword>
<sequence length="84" mass="9147">MMMKKLHLNIVSPEKELFNGEVESVTLPGTMGSFSILPQHAPIVSSLGTGKLIYATDGEEHELDIQSGFVEMSNGRVAVCIEQQ</sequence>
<evidence type="ECO:0000256" key="4">
    <source>
        <dbReference type="ARBA" id="ARBA00022448"/>
    </source>
</evidence>
<dbReference type="NCBIfam" id="TIGR01216">
    <property type="entry name" value="ATP_synt_epsi"/>
    <property type="match status" value="1"/>
</dbReference>
<dbReference type="GO" id="GO:0016787">
    <property type="term" value="F:hydrolase activity"/>
    <property type="evidence" value="ECO:0007669"/>
    <property type="project" value="UniProtKB-KW"/>
</dbReference>
<dbReference type="PANTHER" id="PTHR13822:SF10">
    <property type="entry name" value="ATP SYNTHASE EPSILON CHAIN, CHLOROPLASTIC"/>
    <property type="match status" value="1"/>
</dbReference>
<dbReference type="PATRIC" id="fig|1339349.3.peg.3383"/>
<dbReference type="SUPFAM" id="SSF51344">
    <property type="entry name" value="Epsilon subunit of F1F0-ATP synthase N-terminal domain"/>
    <property type="match status" value="1"/>
</dbReference>
<evidence type="ECO:0000256" key="8">
    <source>
        <dbReference type="ARBA" id="ARBA00023310"/>
    </source>
</evidence>
<evidence type="ECO:0000256" key="9">
    <source>
        <dbReference type="RuleBase" id="RU003656"/>
    </source>
</evidence>
<feature type="domain" description="ATP synthase F1 complex delta/epsilon subunit N-terminal" evidence="10">
    <location>
        <begin position="6"/>
        <end position="82"/>
    </location>
</feature>
<comment type="subunit">
    <text evidence="9">F-type ATPases have 2 components, CF(1) - the catalytic core - and CF(0) - the membrane proton channel. CF(1) has five subunits: alpha(3), beta(3), gamma(1), delta(1), epsilon(1). CF(0) has three main subunits: a, b and c.</text>
</comment>
<dbReference type="InterPro" id="IPR036771">
    <property type="entry name" value="ATPsynth_dsu/esu_N"/>
</dbReference>
<keyword evidence="11" id="KW-0378">Hydrolase</keyword>
<dbReference type="AlphaFoldDB" id="A0A078RV23"/>
<evidence type="ECO:0000256" key="6">
    <source>
        <dbReference type="ARBA" id="ARBA00023136"/>
    </source>
</evidence>
<comment type="caution">
    <text evidence="11">The sequence shown here is derived from an EMBL/GenBank/DDBJ whole genome shotgun (WGS) entry which is preliminary data.</text>
</comment>
<keyword evidence="5 9" id="KW-0406">Ion transport</keyword>
<gene>
    <name evidence="11" type="primary">atpC</name>
    <name evidence="11" type="ORF">M094_2262</name>
</gene>
<dbReference type="EMBL" id="JNHN01000179">
    <property type="protein sequence ID" value="KDS48576.1"/>
    <property type="molecule type" value="Genomic_DNA"/>
</dbReference>
<keyword evidence="6" id="KW-0472">Membrane</keyword>
<organism evidence="11 12">
    <name type="scientific">Bacteroides uniformis str. 3978 T3 ii</name>
    <dbReference type="NCBI Taxonomy" id="1339349"/>
    <lineage>
        <taxon>Bacteria</taxon>
        <taxon>Pseudomonadati</taxon>
        <taxon>Bacteroidota</taxon>
        <taxon>Bacteroidia</taxon>
        <taxon>Bacteroidales</taxon>
        <taxon>Bacteroidaceae</taxon>
        <taxon>Bacteroides</taxon>
    </lineage>
</organism>
<dbReference type="InterPro" id="IPR001469">
    <property type="entry name" value="ATP_synth_F1_dsu/esu"/>
</dbReference>
<evidence type="ECO:0000256" key="5">
    <source>
        <dbReference type="ARBA" id="ARBA00023065"/>
    </source>
</evidence>
<dbReference type="GO" id="GO:0045259">
    <property type="term" value="C:proton-transporting ATP synthase complex"/>
    <property type="evidence" value="ECO:0007669"/>
    <property type="project" value="UniProtKB-KW"/>
</dbReference>
<dbReference type="PANTHER" id="PTHR13822">
    <property type="entry name" value="ATP SYNTHASE DELTA/EPSILON CHAIN"/>
    <property type="match status" value="1"/>
</dbReference>
<dbReference type="Pfam" id="PF02823">
    <property type="entry name" value="ATP-synt_DE_N"/>
    <property type="match status" value="1"/>
</dbReference>
<keyword evidence="8 9" id="KW-0066">ATP synthesis</keyword>
<dbReference type="GO" id="GO:0012505">
    <property type="term" value="C:endomembrane system"/>
    <property type="evidence" value="ECO:0007669"/>
    <property type="project" value="UniProtKB-SubCell"/>
</dbReference>
<protein>
    <submittedName>
        <fullName evidence="11">ATP synthase F1, epsilon subunit</fullName>
        <ecNumber evidence="11">3.6.3.14</ecNumber>
    </submittedName>
</protein>
<evidence type="ECO:0000259" key="10">
    <source>
        <dbReference type="Pfam" id="PF02823"/>
    </source>
</evidence>
<reference evidence="11 12" key="1">
    <citation type="submission" date="2014-04" db="EMBL/GenBank/DDBJ databases">
        <authorList>
            <person name="Sears C."/>
            <person name="Carroll K."/>
            <person name="Sack B.R."/>
            <person name="Qadri F."/>
            <person name="Myers L.L."/>
            <person name="Chung G.-T."/>
            <person name="Escheverria P."/>
            <person name="Fraser C.M."/>
            <person name="Sadzewicz L."/>
            <person name="Shefchek K.A."/>
            <person name="Tallon L."/>
            <person name="Das S.P."/>
            <person name="Daugherty S."/>
            <person name="Mongodin E.F."/>
        </authorList>
    </citation>
    <scope>NUCLEOTIDE SEQUENCE [LARGE SCALE GENOMIC DNA]</scope>
    <source>
        <strain evidence="11 12">3978 T3 ii</strain>
    </source>
</reference>
<keyword evidence="4 9" id="KW-0813">Transport</keyword>
<evidence type="ECO:0000313" key="11">
    <source>
        <dbReference type="EMBL" id="KDS48576.1"/>
    </source>
</evidence>
<accession>A0A078RV23</accession>
<comment type="function">
    <text evidence="1">Produces ATP from ADP in the presence of a proton gradient across the membrane.</text>
</comment>
<dbReference type="EC" id="3.6.3.14" evidence="11"/>
<evidence type="ECO:0000256" key="2">
    <source>
        <dbReference type="ARBA" id="ARBA00004184"/>
    </source>
</evidence>
<proteinExistence type="inferred from homology"/>
<evidence type="ECO:0000256" key="1">
    <source>
        <dbReference type="ARBA" id="ARBA00003543"/>
    </source>
</evidence>
<name>A0A078RV23_BACUN</name>
<dbReference type="CDD" id="cd12152">
    <property type="entry name" value="F1-ATPase_delta"/>
    <property type="match status" value="1"/>
</dbReference>
<evidence type="ECO:0000313" key="12">
    <source>
        <dbReference type="Proteomes" id="UP000028013"/>
    </source>
</evidence>
<evidence type="ECO:0000256" key="3">
    <source>
        <dbReference type="ARBA" id="ARBA00005712"/>
    </source>
</evidence>
<evidence type="ECO:0000256" key="7">
    <source>
        <dbReference type="ARBA" id="ARBA00023196"/>
    </source>
</evidence>
<comment type="subcellular location">
    <subcellularLocation>
        <location evidence="2">Endomembrane system</location>
        <topology evidence="2">Peripheral membrane protein</topology>
    </subcellularLocation>
</comment>
<dbReference type="GO" id="GO:0046933">
    <property type="term" value="F:proton-transporting ATP synthase activity, rotational mechanism"/>
    <property type="evidence" value="ECO:0007669"/>
    <property type="project" value="InterPro"/>
</dbReference>